<keyword evidence="3" id="KW-1185">Reference proteome</keyword>
<dbReference type="Proteomes" id="UP000660339">
    <property type="component" value="Unassembled WGS sequence"/>
</dbReference>
<feature type="region of interest" description="Disordered" evidence="1">
    <location>
        <begin position="1"/>
        <end position="90"/>
    </location>
</feature>
<evidence type="ECO:0000313" key="2">
    <source>
        <dbReference type="EMBL" id="GIG14490.1"/>
    </source>
</evidence>
<sequence>MTSTHDDDSDEAQVAERASAPDKQVAGEEAAHLQHDLAQPPGRFAEPADQATSGEGAVTARTTPGDTGDIPTAIAAPVDPPDHEKGRHAA</sequence>
<feature type="compositionally biased region" description="Basic and acidic residues" evidence="1">
    <location>
        <begin position="25"/>
        <end position="35"/>
    </location>
</feature>
<feature type="compositionally biased region" description="Basic and acidic residues" evidence="1">
    <location>
        <begin position="80"/>
        <end position="90"/>
    </location>
</feature>
<evidence type="ECO:0000256" key="1">
    <source>
        <dbReference type="SAM" id="MobiDB-lite"/>
    </source>
</evidence>
<accession>A0A8J3LKN5</accession>
<dbReference type="RefSeq" id="WP_166377811.1">
    <property type="nucleotide sequence ID" value="NZ_BAAATT010000007.1"/>
</dbReference>
<evidence type="ECO:0000313" key="3">
    <source>
        <dbReference type="Proteomes" id="UP000660339"/>
    </source>
</evidence>
<comment type="caution">
    <text evidence="2">The sequence shown here is derived from an EMBL/GenBank/DDBJ whole genome shotgun (WGS) entry which is preliminary data.</text>
</comment>
<organism evidence="2 3">
    <name type="scientific">Catellatospora methionotrophica</name>
    <dbReference type="NCBI Taxonomy" id="121620"/>
    <lineage>
        <taxon>Bacteria</taxon>
        <taxon>Bacillati</taxon>
        <taxon>Actinomycetota</taxon>
        <taxon>Actinomycetes</taxon>
        <taxon>Micromonosporales</taxon>
        <taxon>Micromonosporaceae</taxon>
        <taxon>Catellatospora</taxon>
    </lineage>
</organism>
<proteinExistence type="predicted"/>
<gene>
    <name evidence="2" type="ORF">Cme02nite_28220</name>
</gene>
<name>A0A8J3LKN5_9ACTN</name>
<dbReference type="EMBL" id="BONJ01000014">
    <property type="protein sequence ID" value="GIG14490.1"/>
    <property type="molecule type" value="Genomic_DNA"/>
</dbReference>
<reference evidence="2" key="1">
    <citation type="submission" date="2021-01" db="EMBL/GenBank/DDBJ databases">
        <title>Whole genome shotgun sequence of Catellatospora methionotrophica NBRC 14553.</title>
        <authorList>
            <person name="Komaki H."/>
            <person name="Tamura T."/>
        </authorList>
    </citation>
    <scope>NUCLEOTIDE SEQUENCE</scope>
    <source>
        <strain evidence="2">NBRC 14553</strain>
    </source>
</reference>
<dbReference type="AlphaFoldDB" id="A0A8J3LKN5"/>
<protein>
    <submittedName>
        <fullName evidence="2">Uncharacterized protein</fullName>
    </submittedName>
</protein>